<sequence length="35" mass="4013">MTPLIWFLYVIVPVLGMLAAFIQASRMKEEGEDNE</sequence>
<dbReference type="EMBL" id="FMZB01000001">
    <property type="protein sequence ID" value="SDB98847.1"/>
    <property type="molecule type" value="Genomic_DNA"/>
</dbReference>
<evidence type="ECO:0000313" key="3">
    <source>
        <dbReference type="Proteomes" id="UP000198666"/>
    </source>
</evidence>
<dbReference type="Proteomes" id="UP000198666">
    <property type="component" value="Unassembled WGS sequence"/>
</dbReference>
<name>A0A1G6HX18_9BACI</name>
<keyword evidence="1" id="KW-0812">Transmembrane</keyword>
<organism evidence="2 3">
    <name type="scientific">Terribacillus halophilus</name>
    <dbReference type="NCBI Taxonomy" id="361279"/>
    <lineage>
        <taxon>Bacteria</taxon>
        <taxon>Bacillati</taxon>
        <taxon>Bacillota</taxon>
        <taxon>Bacilli</taxon>
        <taxon>Bacillales</taxon>
        <taxon>Bacillaceae</taxon>
        <taxon>Terribacillus</taxon>
    </lineage>
</organism>
<reference evidence="3" key="1">
    <citation type="submission" date="2016-10" db="EMBL/GenBank/DDBJ databases">
        <authorList>
            <person name="Varghese N."/>
            <person name="Submissions S."/>
        </authorList>
    </citation>
    <scope>NUCLEOTIDE SEQUENCE [LARGE SCALE GENOMIC DNA]</scope>
    <source>
        <strain evidence="3">DSM 21620</strain>
    </source>
</reference>
<evidence type="ECO:0000313" key="2">
    <source>
        <dbReference type="EMBL" id="SDB98847.1"/>
    </source>
</evidence>
<accession>A0A1G6HX18</accession>
<dbReference type="AlphaFoldDB" id="A0A1G6HX18"/>
<dbReference type="STRING" id="361279.SAMN05421663_10163"/>
<feature type="transmembrane region" description="Helical" evidence="1">
    <location>
        <begin position="6"/>
        <end position="24"/>
    </location>
</feature>
<proteinExistence type="predicted"/>
<keyword evidence="1" id="KW-1133">Transmembrane helix</keyword>
<protein>
    <submittedName>
        <fullName evidence="2">Uncharacterized protein</fullName>
    </submittedName>
</protein>
<keyword evidence="3" id="KW-1185">Reference proteome</keyword>
<keyword evidence="1" id="KW-0472">Membrane</keyword>
<gene>
    <name evidence="2" type="ORF">SAMN05421663_10163</name>
</gene>
<evidence type="ECO:0000256" key="1">
    <source>
        <dbReference type="SAM" id="Phobius"/>
    </source>
</evidence>